<dbReference type="Pfam" id="PF00375">
    <property type="entry name" value="SDF"/>
    <property type="match status" value="1"/>
</dbReference>
<evidence type="ECO:0000256" key="6">
    <source>
        <dbReference type="SAM" id="Phobius"/>
    </source>
</evidence>
<dbReference type="PANTHER" id="PTHR42865">
    <property type="entry name" value="PROTON/GLUTAMATE-ASPARTATE SYMPORTER"/>
    <property type="match status" value="1"/>
</dbReference>
<dbReference type="GO" id="GO:0015138">
    <property type="term" value="F:fumarate transmembrane transporter activity"/>
    <property type="evidence" value="ECO:0007669"/>
    <property type="project" value="TreeGrafter"/>
</dbReference>
<protein>
    <recommendedName>
        <fullName evidence="9">Sodium:dicarboxylate symporter</fullName>
    </recommendedName>
</protein>
<comment type="subcellular location">
    <subcellularLocation>
        <location evidence="1">Membrane</location>
        <topology evidence="1">Multi-pass membrane protein</topology>
    </subcellularLocation>
</comment>
<evidence type="ECO:0000256" key="5">
    <source>
        <dbReference type="ARBA" id="ARBA00023136"/>
    </source>
</evidence>
<keyword evidence="5 6" id="KW-0472">Membrane</keyword>
<evidence type="ECO:0008006" key="9">
    <source>
        <dbReference type="Google" id="ProtNLM"/>
    </source>
</evidence>
<evidence type="ECO:0000256" key="1">
    <source>
        <dbReference type="ARBA" id="ARBA00004141"/>
    </source>
</evidence>
<dbReference type="GO" id="GO:0005886">
    <property type="term" value="C:plasma membrane"/>
    <property type="evidence" value="ECO:0007669"/>
    <property type="project" value="TreeGrafter"/>
</dbReference>
<feature type="transmembrane region" description="Helical" evidence="6">
    <location>
        <begin position="264"/>
        <end position="282"/>
    </location>
</feature>
<feature type="transmembrane region" description="Helical" evidence="6">
    <location>
        <begin position="12"/>
        <end position="31"/>
    </location>
</feature>
<evidence type="ECO:0000256" key="2">
    <source>
        <dbReference type="ARBA" id="ARBA00022448"/>
    </source>
</evidence>
<sequence>MQWEGEVRAFRRLYVQMLLGILAGTAIGYAAPAFGRDLGPLGIAFVKAMRMMVPPVLFCTIVEGIVRHGAARDTGTTVLRSLIVFVAITVAALMIGLTAALLLRPGDGLPLPSYGDAAAELERQLAGRHVTGAGDFLIRMVPETLFSAFTAGDVLPVLFVAGLVGFGLLRIGEAGAPIVRAIEALTRLQFAIFGFLIRAAPIGAFGAIAYTVGTYGLGFIGSLGLLAATLALACGALIAALVTSVWLTTGLGAGRLSRTFREEILIVLGTSSTEVVLPRLIVKLEALGCPRSIVGLTVPLGYSLNLAGTAVYLIVATMFLGEALGVALPPERIGVFLLVMLVTSKAAAGVTGSGFSALLLTLSLLPDIPVGAAALLIAIDRFLSEMRALTSATANVAASLLVSRWSGARLASAIDPGGGEQRHQP</sequence>
<feature type="transmembrane region" description="Helical" evidence="6">
    <location>
        <begin position="190"/>
        <end position="213"/>
    </location>
</feature>
<dbReference type="EMBL" id="LDTB01000001">
    <property type="protein sequence ID" value="KTT76770.1"/>
    <property type="molecule type" value="Genomic_DNA"/>
</dbReference>
<feature type="transmembrane region" description="Helical" evidence="6">
    <location>
        <begin position="219"/>
        <end position="252"/>
    </location>
</feature>
<dbReference type="PANTHER" id="PTHR42865:SF1">
    <property type="entry name" value="AEROBIC C4-DICARBOXYLATE TRANSPORT PROTEIN"/>
    <property type="match status" value="1"/>
</dbReference>
<dbReference type="Gene3D" id="1.10.3860.10">
    <property type="entry name" value="Sodium:dicarboxylate symporter"/>
    <property type="match status" value="1"/>
</dbReference>
<keyword evidence="3 6" id="KW-0812">Transmembrane</keyword>
<feature type="transmembrane region" description="Helical" evidence="6">
    <location>
        <begin position="82"/>
        <end position="103"/>
    </location>
</feature>
<evidence type="ECO:0000256" key="4">
    <source>
        <dbReference type="ARBA" id="ARBA00022989"/>
    </source>
</evidence>
<feature type="transmembrane region" description="Helical" evidence="6">
    <location>
        <begin position="145"/>
        <end position="169"/>
    </location>
</feature>
<keyword evidence="4 6" id="KW-1133">Transmembrane helix</keyword>
<comment type="caution">
    <text evidence="7">The sequence shown here is derived from an EMBL/GenBank/DDBJ whole genome shotgun (WGS) entry which is preliminary data.</text>
</comment>
<evidence type="ECO:0000313" key="8">
    <source>
        <dbReference type="Proteomes" id="UP000074310"/>
    </source>
</evidence>
<dbReference type="InterPro" id="IPR036458">
    <property type="entry name" value="Na:dicarbo_symporter_sf"/>
</dbReference>
<feature type="transmembrane region" description="Helical" evidence="6">
    <location>
        <begin position="333"/>
        <end position="351"/>
    </location>
</feature>
<keyword evidence="8" id="KW-1185">Reference proteome</keyword>
<dbReference type="AlphaFoldDB" id="A0A147IA87"/>
<name>A0A147IA87_9SPHN</name>
<keyword evidence="2" id="KW-0813">Transport</keyword>
<feature type="transmembrane region" description="Helical" evidence="6">
    <location>
        <begin position="302"/>
        <end position="321"/>
    </location>
</feature>
<evidence type="ECO:0000256" key="3">
    <source>
        <dbReference type="ARBA" id="ARBA00022692"/>
    </source>
</evidence>
<dbReference type="PRINTS" id="PR00173">
    <property type="entry name" value="EDTRNSPORT"/>
</dbReference>
<evidence type="ECO:0000313" key="7">
    <source>
        <dbReference type="EMBL" id="KTT76770.1"/>
    </source>
</evidence>
<dbReference type="Proteomes" id="UP000074310">
    <property type="component" value="Unassembled WGS sequence"/>
</dbReference>
<dbReference type="InterPro" id="IPR001991">
    <property type="entry name" value="Na-dicarboxylate_symporter"/>
</dbReference>
<dbReference type="GO" id="GO:0070778">
    <property type="term" value="P:L-aspartate transmembrane transport"/>
    <property type="evidence" value="ECO:0007669"/>
    <property type="project" value="TreeGrafter"/>
</dbReference>
<dbReference type="GO" id="GO:0015366">
    <property type="term" value="F:malate:proton symporter activity"/>
    <property type="evidence" value="ECO:0007669"/>
    <property type="project" value="TreeGrafter"/>
</dbReference>
<dbReference type="SUPFAM" id="SSF118215">
    <property type="entry name" value="Proton glutamate symport protein"/>
    <property type="match status" value="1"/>
</dbReference>
<organism evidence="7 8">
    <name type="scientific">Sphingomonas endophytica</name>
    <dbReference type="NCBI Taxonomy" id="869719"/>
    <lineage>
        <taxon>Bacteria</taxon>
        <taxon>Pseudomonadati</taxon>
        <taxon>Pseudomonadota</taxon>
        <taxon>Alphaproteobacteria</taxon>
        <taxon>Sphingomonadales</taxon>
        <taxon>Sphingomonadaceae</taxon>
        <taxon>Sphingomonas</taxon>
    </lineage>
</organism>
<dbReference type="GO" id="GO:0015141">
    <property type="term" value="F:succinate transmembrane transporter activity"/>
    <property type="evidence" value="ECO:0007669"/>
    <property type="project" value="TreeGrafter"/>
</dbReference>
<proteinExistence type="predicted"/>
<feature type="transmembrane region" description="Helical" evidence="6">
    <location>
        <begin position="51"/>
        <end position="70"/>
    </location>
</feature>
<reference evidence="7 8" key="1">
    <citation type="journal article" date="2016" name="Front. Microbiol.">
        <title>Genomic Resource of Rice Seed Associated Bacteria.</title>
        <authorList>
            <person name="Midha S."/>
            <person name="Bansal K."/>
            <person name="Sharma S."/>
            <person name="Kumar N."/>
            <person name="Patil P.P."/>
            <person name="Chaudhry V."/>
            <person name="Patil P.B."/>
        </authorList>
    </citation>
    <scope>NUCLEOTIDE SEQUENCE [LARGE SCALE GENOMIC DNA]</scope>
    <source>
        <strain evidence="7 8">NS334</strain>
    </source>
</reference>
<gene>
    <name evidence="7" type="ORF">NS334_00740</name>
</gene>
<feature type="transmembrane region" description="Helical" evidence="6">
    <location>
        <begin position="357"/>
        <end position="379"/>
    </location>
</feature>
<dbReference type="PATRIC" id="fig|869719.3.peg.155"/>
<accession>A0A147IA87</accession>